<dbReference type="PROSITE" id="PS50082">
    <property type="entry name" value="WD_REPEATS_2"/>
    <property type="match status" value="3"/>
</dbReference>
<keyword evidence="4" id="KW-0234">DNA repair</keyword>
<dbReference type="Pfam" id="PF00400">
    <property type="entry name" value="WD40"/>
    <property type="match status" value="3"/>
</dbReference>
<evidence type="ECO:0000256" key="5">
    <source>
        <dbReference type="PROSITE-ProRule" id="PRU00221"/>
    </source>
</evidence>
<evidence type="ECO:0000313" key="6">
    <source>
        <dbReference type="EMBL" id="JAT76815.1"/>
    </source>
</evidence>
<dbReference type="SUPFAM" id="SSF50978">
    <property type="entry name" value="WD40 repeat-like"/>
    <property type="match status" value="1"/>
</dbReference>
<dbReference type="GO" id="GO:0006283">
    <property type="term" value="P:transcription-coupled nucleotide-excision repair"/>
    <property type="evidence" value="ECO:0007669"/>
    <property type="project" value="InterPro"/>
</dbReference>
<dbReference type="PRINTS" id="PR00320">
    <property type="entry name" value="GPROTEINBRPT"/>
</dbReference>
<dbReference type="GO" id="GO:0043161">
    <property type="term" value="P:proteasome-mediated ubiquitin-dependent protein catabolic process"/>
    <property type="evidence" value="ECO:0007669"/>
    <property type="project" value="TreeGrafter"/>
</dbReference>
<gene>
    <name evidence="6" type="ORF">g.3233</name>
</gene>
<dbReference type="InterPro" id="IPR042238">
    <property type="entry name" value="Rad28/ERCC8/Ckn1/ATCSA-1"/>
</dbReference>
<dbReference type="SMART" id="SM00320">
    <property type="entry name" value="WD40"/>
    <property type="match status" value="5"/>
</dbReference>
<accession>A0A1D2AD05</accession>
<dbReference type="PANTHER" id="PTHR46202:SF1">
    <property type="entry name" value="DNA EXCISION REPAIR PROTEIN ERCC-8"/>
    <property type="match status" value="1"/>
</dbReference>
<dbReference type="PANTHER" id="PTHR46202">
    <property type="entry name" value="DNA EXCISION REPAIR PROTEIN ERCC-8"/>
    <property type="match status" value="1"/>
</dbReference>
<keyword evidence="1 5" id="KW-0853">WD repeat</keyword>
<feature type="repeat" description="WD" evidence="5">
    <location>
        <begin position="327"/>
        <end position="359"/>
    </location>
</feature>
<organism evidence="6">
    <name type="scientific">Auxenochlorella protothecoides</name>
    <name type="common">Green microalga</name>
    <name type="synonym">Chlorella protothecoides</name>
    <dbReference type="NCBI Taxonomy" id="3075"/>
    <lineage>
        <taxon>Eukaryota</taxon>
        <taxon>Viridiplantae</taxon>
        <taxon>Chlorophyta</taxon>
        <taxon>core chlorophytes</taxon>
        <taxon>Trebouxiophyceae</taxon>
        <taxon>Chlorellales</taxon>
        <taxon>Chlorellaceae</taxon>
        <taxon>Auxenochlorella</taxon>
    </lineage>
</organism>
<dbReference type="PROSITE" id="PS50294">
    <property type="entry name" value="WD_REPEATS_REGION"/>
    <property type="match status" value="3"/>
</dbReference>
<dbReference type="PROSITE" id="PS00678">
    <property type="entry name" value="WD_REPEATS_1"/>
    <property type="match status" value="1"/>
</dbReference>
<dbReference type="GO" id="GO:0000109">
    <property type="term" value="C:nucleotide-excision repair complex"/>
    <property type="evidence" value="ECO:0007669"/>
    <property type="project" value="TreeGrafter"/>
</dbReference>
<dbReference type="Gene3D" id="2.130.10.10">
    <property type="entry name" value="YVTN repeat-like/Quinoprotein amine dehydrogenase"/>
    <property type="match status" value="1"/>
</dbReference>
<name>A0A1D2AD05_AUXPR</name>
<feature type="repeat" description="WD" evidence="5">
    <location>
        <begin position="164"/>
        <end position="206"/>
    </location>
</feature>
<dbReference type="InterPro" id="IPR019775">
    <property type="entry name" value="WD40_repeat_CS"/>
</dbReference>
<proteinExistence type="predicted"/>
<dbReference type="GO" id="GO:0031464">
    <property type="term" value="C:Cul4A-RING E3 ubiquitin ligase complex"/>
    <property type="evidence" value="ECO:0007669"/>
    <property type="project" value="TreeGrafter"/>
</dbReference>
<evidence type="ECO:0000256" key="2">
    <source>
        <dbReference type="ARBA" id="ARBA00022737"/>
    </source>
</evidence>
<protein>
    <submittedName>
        <fullName evidence="6">Uncharacterized protein</fullName>
    </submittedName>
</protein>
<keyword evidence="2" id="KW-0677">Repeat</keyword>
<feature type="repeat" description="WD" evidence="5">
    <location>
        <begin position="251"/>
        <end position="293"/>
    </location>
</feature>
<dbReference type="InterPro" id="IPR020472">
    <property type="entry name" value="WD40_PAC1"/>
</dbReference>
<dbReference type="AlphaFoldDB" id="A0A1D2AD05"/>
<dbReference type="InterPro" id="IPR015943">
    <property type="entry name" value="WD40/YVTN_repeat-like_dom_sf"/>
</dbReference>
<evidence type="ECO:0000256" key="4">
    <source>
        <dbReference type="ARBA" id="ARBA00023204"/>
    </source>
</evidence>
<dbReference type="EMBL" id="GDKF01001807">
    <property type="protein sequence ID" value="JAT76815.1"/>
    <property type="molecule type" value="Transcribed_RNA"/>
</dbReference>
<evidence type="ECO:0000256" key="3">
    <source>
        <dbReference type="ARBA" id="ARBA00022763"/>
    </source>
</evidence>
<keyword evidence="3" id="KW-0227">DNA damage</keyword>
<dbReference type="InterPro" id="IPR001680">
    <property type="entry name" value="WD40_rpt"/>
</dbReference>
<dbReference type="InterPro" id="IPR036322">
    <property type="entry name" value="WD40_repeat_dom_sf"/>
</dbReference>
<dbReference type="GO" id="GO:0000209">
    <property type="term" value="P:protein polyubiquitination"/>
    <property type="evidence" value="ECO:0007669"/>
    <property type="project" value="TreeGrafter"/>
</dbReference>
<feature type="non-terminal residue" evidence="6">
    <location>
        <position position="1"/>
    </location>
</feature>
<sequence>LLACVCCFSKLSCPWILPDGQCVPADVVDPSGGGQSHKLSVLSEHGLTTGHGAHRVQMDVPRRLEDAREGLNIRSWLSVYQRDRLSHLALDPGTLLRPLPLGGVNWLDLERVEDRYLLAASSDASVLLYDTQGQEEEAAGQVPPGQGPALPGLAPLLSLTKASPGGHRFSVSSAAWYPLDNGLFVTGGYDCQVKVWDANTPALADSFSLDSRVHCLALSAVPGAHCLTAAGCEDPAIQLCDLASGARLHSLAGHRAPVLALAWSPAAAWQLLSGAADGSLRVWDVRRAGASLAVLDLESTGPEGALPAAAARSAAPDPAAPAAARGARAHRGAVTSLALTRDGLRVVSAGADDAVRAWDGASFRNTLVNFAGAFNRARRPRQLALARDPDALFLPSGSAVLGYDLRSGAALCTLRGGHHEAVHACVWSEAGGGTLYTGGADRLVLTWRPRAGRGEDEEDAWSE</sequence>
<evidence type="ECO:0000256" key="1">
    <source>
        <dbReference type="ARBA" id="ARBA00022574"/>
    </source>
</evidence>
<reference evidence="6" key="1">
    <citation type="submission" date="2015-08" db="EMBL/GenBank/DDBJ databases">
        <authorList>
            <person name="Babu N.S."/>
            <person name="Beckwith C.J."/>
            <person name="Beseler K.G."/>
            <person name="Brison A."/>
            <person name="Carone J.V."/>
            <person name="Caskin T.P."/>
            <person name="Diamond M."/>
            <person name="Durham M.E."/>
            <person name="Foxe J.M."/>
            <person name="Go M."/>
            <person name="Henderson B.A."/>
            <person name="Jones I.B."/>
            <person name="McGettigan J.A."/>
            <person name="Micheletti S.J."/>
            <person name="Nasrallah M.E."/>
            <person name="Ortiz D."/>
            <person name="Piller C.R."/>
            <person name="Privatt S.R."/>
            <person name="Schneider S.L."/>
            <person name="Sharp S."/>
            <person name="Smith T.C."/>
            <person name="Stanton J.D."/>
            <person name="Ullery H.E."/>
            <person name="Wilson R.J."/>
            <person name="Serrano M.G."/>
            <person name="Buck G."/>
            <person name="Lee V."/>
            <person name="Wang Y."/>
            <person name="Carvalho R."/>
            <person name="Voegtly L."/>
            <person name="Shi R."/>
            <person name="Duckworth R."/>
            <person name="Johnson A."/>
            <person name="Loviza R."/>
            <person name="Walstead R."/>
            <person name="Shah Z."/>
            <person name="Kiflezghi M."/>
            <person name="Wade K."/>
            <person name="Ball S.L."/>
            <person name="Bradley K.W."/>
            <person name="Asai D.J."/>
            <person name="Bowman C.A."/>
            <person name="Russell D.A."/>
            <person name="Pope W.H."/>
            <person name="Jacobs-Sera D."/>
            <person name="Hendrix R.W."/>
            <person name="Hatfull G.F."/>
        </authorList>
    </citation>
    <scope>NUCLEOTIDE SEQUENCE</scope>
</reference>